<reference evidence="1" key="1">
    <citation type="journal article" date="2021" name="Proc. Natl. Acad. Sci. U.S.A.">
        <title>A Catalog of Tens of Thousands of Viruses from Human Metagenomes Reveals Hidden Associations with Chronic Diseases.</title>
        <authorList>
            <person name="Tisza M.J."/>
            <person name="Buck C.B."/>
        </authorList>
    </citation>
    <scope>NUCLEOTIDE SEQUENCE</scope>
    <source>
        <strain evidence="1">CtqEG8</strain>
    </source>
</reference>
<name>A0A8S5RER9_9VIRU</name>
<dbReference type="EMBL" id="BK059100">
    <property type="protein sequence ID" value="DAE29894.1"/>
    <property type="molecule type" value="Genomic_DNA"/>
</dbReference>
<organism evidence="1">
    <name type="scientific">virus sp. ctqEG8</name>
    <dbReference type="NCBI Taxonomy" id="2827998"/>
    <lineage>
        <taxon>Viruses</taxon>
    </lineage>
</organism>
<evidence type="ECO:0000313" key="1">
    <source>
        <dbReference type="EMBL" id="DAE29894.1"/>
    </source>
</evidence>
<accession>A0A8S5RER9</accession>
<proteinExistence type="predicted"/>
<protein>
    <submittedName>
        <fullName evidence="1">Uncharacterized protein</fullName>
    </submittedName>
</protein>
<sequence>MTYTSHEINEYGYYETYKKVEVARRLYYMPYAQAGWRELCSGNLHAMFSYSSRIFDAYTSAWGLEYISVRQATAAINYSRTTSRQVTAAMRELGLNGNEIAALKKFFVKGGKIAIMTHDGKQWVDGDTMEVIC</sequence>